<name>A0AAV8Y2I9_9CUCU</name>
<feature type="region of interest" description="Disordered" evidence="1">
    <location>
        <begin position="244"/>
        <end position="263"/>
    </location>
</feature>
<dbReference type="SMART" id="SM00228">
    <property type="entry name" value="PDZ"/>
    <property type="match status" value="1"/>
</dbReference>
<keyword evidence="4" id="KW-1185">Reference proteome</keyword>
<proteinExistence type="predicted"/>
<gene>
    <name evidence="3" type="ORF">NQ314_009148</name>
</gene>
<dbReference type="InterPro" id="IPR055287">
    <property type="entry name" value="IL-16-like"/>
</dbReference>
<dbReference type="GO" id="GO:0005125">
    <property type="term" value="F:cytokine activity"/>
    <property type="evidence" value="ECO:0007669"/>
    <property type="project" value="InterPro"/>
</dbReference>
<dbReference type="InterPro" id="IPR036034">
    <property type="entry name" value="PDZ_sf"/>
</dbReference>
<comment type="caution">
    <text evidence="3">The sequence shown here is derived from an EMBL/GenBank/DDBJ whole genome shotgun (WGS) entry which is preliminary data.</text>
</comment>
<dbReference type="Gene3D" id="2.30.42.10">
    <property type="match status" value="1"/>
</dbReference>
<organism evidence="3 4">
    <name type="scientific">Rhamnusium bicolor</name>
    <dbReference type="NCBI Taxonomy" id="1586634"/>
    <lineage>
        <taxon>Eukaryota</taxon>
        <taxon>Metazoa</taxon>
        <taxon>Ecdysozoa</taxon>
        <taxon>Arthropoda</taxon>
        <taxon>Hexapoda</taxon>
        <taxon>Insecta</taxon>
        <taxon>Pterygota</taxon>
        <taxon>Neoptera</taxon>
        <taxon>Endopterygota</taxon>
        <taxon>Coleoptera</taxon>
        <taxon>Polyphaga</taxon>
        <taxon>Cucujiformia</taxon>
        <taxon>Chrysomeloidea</taxon>
        <taxon>Cerambycidae</taxon>
        <taxon>Lepturinae</taxon>
        <taxon>Rhagiini</taxon>
        <taxon>Rhamnusium</taxon>
    </lineage>
</organism>
<protein>
    <recommendedName>
        <fullName evidence="2">PDZ domain-containing protein</fullName>
    </recommendedName>
</protein>
<feature type="region of interest" description="Disordered" evidence="1">
    <location>
        <begin position="30"/>
        <end position="61"/>
    </location>
</feature>
<dbReference type="SUPFAM" id="SSF50156">
    <property type="entry name" value="PDZ domain-like"/>
    <property type="match status" value="1"/>
</dbReference>
<evidence type="ECO:0000259" key="2">
    <source>
        <dbReference type="PROSITE" id="PS50106"/>
    </source>
</evidence>
<evidence type="ECO:0000313" key="4">
    <source>
        <dbReference type="Proteomes" id="UP001162156"/>
    </source>
</evidence>
<dbReference type="Proteomes" id="UP001162156">
    <property type="component" value="Unassembled WGS sequence"/>
</dbReference>
<feature type="domain" description="PDZ" evidence="2">
    <location>
        <begin position="508"/>
        <end position="577"/>
    </location>
</feature>
<dbReference type="PROSITE" id="PS50106">
    <property type="entry name" value="PDZ"/>
    <property type="match status" value="1"/>
</dbReference>
<dbReference type="PANTHER" id="PTHR48484:SF2">
    <property type="entry name" value="PRO-INTERLEUKIN-16"/>
    <property type="match status" value="1"/>
</dbReference>
<dbReference type="InterPro" id="IPR001478">
    <property type="entry name" value="PDZ"/>
</dbReference>
<dbReference type="AlphaFoldDB" id="A0AAV8Y2I9"/>
<accession>A0AAV8Y2I9</accession>
<dbReference type="PANTHER" id="PTHR48484">
    <property type="entry name" value="PRO-INTERLEUKIN-16"/>
    <property type="match status" value="1"/>
</dbReference>
<feature type="region of interest" description="Disordered" evidence="1">
    <location>
        <begin position="80"/>
        <end position="117"/>
    </location>
</feature>
<dbReference type="CDD" id="cd06759">
    <property type="entry name" value="PDZ3_PDZD2-PDZ1_hPro-IL-16-like"/>
    <property type="match status" value="1"/>
</dbReference>
<reference evidence="3" key="1">
    <citation type="journal article" date="2023" name="Insect Mol. Biol.">
        <title>Genome sequencing provides insights into the evolution of gene families encoding plant cell wall-degrading enzymes in longhorned beetles.</title>
        <authorList>
            <person name="Shin N.R."/>
            <person name="Okamura Y."/>
            <person name="Kirsch R."/>
            <person name="Pauchet Y."/>
        </authorList>
    </citation>
    <scope>NUCLEOTIDE SEQUENCE</scope>
    <source>
        <strain evidence="3">RBIC_L_NR</strain>
    </source>
</reference>
<dbReference type="GO" id="GO:0050930">
    <property type="term" value="P:induction of positive chemotaxis"/>
    <property type="evidence" value="ECO:0007669"/>
    <property type="project" value="InterPro"/>
</dbReference>
<evidence type="ECO:0000256" key="1">
    <source>
        <dbReference type="SAM" id="MobiDB-lite"/>
    </source>
</evidence>
<sequence length="600" mass="68102">MYLININYVFFFRKRMMRLFKRRCSDPNPQLENLSTLSEDDDNLTQSSRVPSNEDFSEATKSHLSGWGKTWGKLKRGDSSELLRANKSKRPSWSPLKKNVETKNNSNVGTSRGEKEKVEWSQTDLKKIYEMYKSMNDSANKRERPSKTLRKAKCISENLELSQQQLLDYLILIKPNSQELDKIFIFYQKKKNQEKSRFKSIFSRSSKSDDESDLKLHPKNSSTDSLTSLINFILPRKSSNISPKLPTKFKSDESGYGSDSTKAASIDSPIGSIKSQISNISQEEEKTKLSTSHFYTDDTDTAEEDELDKTLTNLNGNFKLGDEVVRLNGTRIKGCPLTIAKSYLEPKNGELEIVISRLPTEQSNKSNKRRNSFLGENTSAMKFPLFSPSKDIFETKKDKESLKTRKYSLSSNLPKVDKNRMVGLSDIFSMRQEDDPESKVTFSESPCSSKDDDKIIFKKPENYRNTVTSPKVITGMRKFSYSSDTYVKPASVSSLECRTERKRPQRKTVIFHKGPGLKSLGFSIVGGKDSPRGPMGIYVKTIFPQGQAAESGDEIISINGTPFEGLSHNEAVQLFKNIKCGEVSMEIARRQQYKLFSSSL</sequence>
<dbReference type="Pfam" id="PF00595">
    <property type="entry name" value="PDZ"/>
    <property type="match status" value="1"/>
</dbReference>
<dbReference type="EMBL" id="JANEYF010002501">
    <property type="protein sequence ID" value="KAJ8945620.1"/>
    <property type="molecule type" value="Genomic_DNA"/>
</dbReference>
<evidence type="ECO:0000313" key="3">
    <source>
        <dbReference type="EMBL" id="KAJ8945620.1"/>
    </source>
</evidence>